<name>A0A7W5FIB0_9ACTN</name>
<dbReference type="NCBIfam" id="TIGR00616">
    <property type="entry name" value="rect"/>
    <property type="match status" value="1"/>
</dbReference>
<dbReference type="Pfam" id="PF03837">
    <property type="entry name" value="RecT"/>
    <property type="match status" value="1"/>
</dbReference>
<dbReference type="RefSeq" id="WP_183225403.1">
    <property type="nucleotide sequence ID" value="NZ_BMPW01000021.1"/>
</dbReference>
<evidence type="ECO:0000256" key="1">
    <source>
        <dbReference type="SAM" id="MobiDB-lite"/>
    </source>
</evidence>
<accession>A0A7W5FIB0</accession>
<evidence type="ECO:0000313" key="3">
    <source>
        <dbReference type="Proteomes" id="UP000590749"/>
    </source>
</evidence>
<dbReference type="Proteomes" id="UP000590749">
    <property type="component" value="Unassembled WGS sequence"/>
</dbReference>
<reference evidence="2 3" key="1">
    <citation type="submission" date="2020-08" db="EMBL/GenBank/DDBJ databases">
        <title>Genomic Encyclopedia of Type Strains, Phase III (KMG-III): the genomes of soil and plant-associated and newly described type strains.</title>
        <authorList>
            <person name="Whitman W."/>
        </authorList>
    </citation>
    <scope>NUCLEOTIDE SEQUENCE [LARGE SCALE GENOMIC DNA]</scope>
    <source>
        <strain evidence="2 3">CECT 3287</strain>
    </source>
</reference>
<proteinExistence type="predicted"/>
<dbReference type="InterPro" id="IPR004590">
    <property type="entry name" value="ssDNA_annealing_RecT"/>
</dbReference>
<feature type="region of interest" description="Disordered" evidence="1">
    <location>
        <begin position="245"/>
        <end position="272"/>
    </location>
</feature>
<dbReference type="GO" id="GO:0003677">
    <property type="term" value="F:DNA binding"/>
    <property type="evidence" value="ECO:0007669"/>
    <property type="project" value="InterPro"/>
</dbReference>
<gene>
    <name evidence="2" type="ORF">FHR83_007048</name>
</gene>
<dbReference type="GO" id="GO:0006259">
    <property type="term" value="P:DNA metabolic process"/>
    <property type="evidence" value="ECO:0007669"/>
    <property type="project" value="InterPro"/>
</dbReference>
<comment type="caution">
    <text evidence="2">The sequence shown here is derived from an EMBL/GenBank/DDBJ whole genome shotgun (WGS) entry which is preliminary data.</text>
</comment>
<protein>
    <submittedName>
        <fullName evidence="2">Recombination protein RecT</fullName>
    </submittedName>
</protein>
<dbReference type="AlphaFoldDB" id="A0A7W5FIB0"/>
<sequence length="272" mass="30248">MPETVTSAVAQRDTSPTTLVAGYRDDFAAVLPSHLPPATFVRLAQGVLRRDQNLMRAAMNNAGSLMTAMLDCARLGHEPGTPAYYFVPIKGAVEGWEGYRGVIERIYRAGAVQSVRAEVVRKNDFYEYEEGMPHPIHRFERFASAEERGELVGVWAYAVMLDGGMSRPVEMGREEVLAHRDMNPSNSRSDSPWKKWERSMWLKCAVHELEKWVPSSTEYRREIARMAAPQQSAVMPVTYAPPATVAPSRQDAIEGEVAEDWPAPAEVPGGAE</sequence>
<keyword evidence="3" id="KW-1185">Reference proteome</keyword>
<evidence type="ECO:0000313" key="2">
    <source>
        <dbReference type="EMBL" id="MBB3099342.1"/>
    </source>
</evidence>
<dbReference type="InterPro" id="IPR018330">
    <property type="entry name" value="RecT_fam"/>
</dbReference>
<organism evidence="2 3">
    <name type="scientific">Actinoplanes campanulatus</name>
    <dbReference type="NCBI Taxonomy" id="113559"/>
    <lineage>
        <taxon>Bacteria</taxon>
        <taxon>Bacillati</taxon>
        <taxon>Actinomycetota</taxon>
        <taxon>Actinomycetes</taxon>
        <taxon>Micromonosporales</taxon>
        <taxon>Micromonosporaceae</taxon>
        <taxon>Actinoplanes</taxon>
    </lineage>
</organism>
<dbReference type="EMBL" id="JACHXF010000018">
    <property type="protein sequence ID" value="MBB3099342.1"/>
    <property type="molecule type" value="Genomic_DNA"/>
</dbReference>